<dbReference type="Pfam" id="PF08593">
    <property type="entry name" value="Mug135_C"/>
    <property type="match status" value="1"/>
</dbReference>
<feature type="compositionally biased region" description="Basic and acidic residues" evidence="2">
    <location>
        <begin position="34"/>
        <end position="43"/>
    </location>
</feature>
<dbReference type="InterPro" id="IPR013902">
    <property type="entry name" value="Mug135-like_C"/>
</dbReference>
<evidence type="ECO:0000313" key="5">
    <source>
        <dbReference type="Proteomes" id="UP000590412"/>
    </source>
</evidence>
<name>A0A8X7NS75_CANPA</name>
<protein>
    <submittedName>
        <fullName evidence="4">Meiotically up-regulated glycoproteins C-terminal family protein</fullName>
    </submittedName>
</protein>
<comment type="caution">
    <text evidence="4">The sequence shown here is derived from an EMBL/GenBank/DDBJ whole genome shotgun (WGS) entry which is preliminary data.</text>
</comment>
<evidence type="ECO:0000256" key="2">
    <source>
        <dbReference type="SAM" id="MobiDB-lite"/>
    </source>
</evidence>
<accession>A0A8X7NS75</accession>
<evidence type="ECO:0000313" key="4">
    <source>
        <dbReference type="EMBL" id="KAF6058723.1"/>
    </source>
</evidence>
<feature type="compositionally biased region" description="Basic residues" evidence="2">
    <location>
        <begin position="49"/>
        <end position="62"/>
    </location>
</feature>
<dbReference type="EMBL" id="JABWAB010000001">
    <property type="protein sequence ID" value="KAF6058723.1"/>
    <property type="molecule type" value="Genomic_DNA"/>
</dbReference>
<feature type="region of interest" description="Disordered" evidence="2">
    <location>
        <begin position="20"/>
        <end position="88"/>
    </location>
</feature>
<organism evidence="4 5">
    <name type="scientific">Candida parapsilosis</name>
    <name type="common">Yeast</name>
    <dbReference type="NCBI Taxonomy" id="5480"/>
    <lineage>
        <taxon>Eukaryota</taxon>
        <taxon>Fungi</taxon>
        <taxon>Dikarya</taxon>
        <taxon>Ascomycota</taxon>
        <taxon>Saccharomycotina</taxon>
        <taxon>Pichiomycetes</taxon>
        <taxon>Debaryomycetaceae</taxon>
        <taxon>Candida/Lodderomyces clade</taxon>
        <taxon>Candida</taxon>
    </lineage>
</organism>
<dbReference type="Proteomes" id="UP000590412">
    <property type="component" value="Unassembled WGS sequence"/>
</dbReference>
<comment type="similarity">
    <text evidence="1">Belongs to the UPF0612 family.</text>
</comment>
<sequence length="136" mass="15724">MLNSILPKVGLKLKRDTSFQTNDEFVAESSPPRDVVRNRRKTESVSPLMKKKPISTRRKQNHSRTSSITFPDGAVPEEYGLPPIDKSSDVDHLQRFEVIRYLEAFNIFPNNHSGEEELRTMLKETIYCKRSKEEST</sequence>
<dbReference type="AlphaFoldDB" id="A0A8X7NS75"/>
<proteinExistence type="inferred from homology"/>
<gene>
    <name evidence="4" type="ORF">FOB60_000305</name>
</gene>
<feature type="domain" description="Mug135-like C-terminal" evidence="3">
    <location>
        <begin position="57"/>
        <end position="129"/>
    </location>
</feature>
<evidence type="ECO:0000256" key="1">
    <source>
        <dbReference type="ARBA" id="ARBA00005788"/>
    </source>
</evidence>
<evidence type="ECO:0000259" key="3">
    <source>
        <dbReference type="Pfam" id="PF08593"/>
    </source>
</evidence>
<reference evidence="4" key="1">
    <citation type="submission" date="2020-03" db="EMBL/GenBank/DDBJ databases">
        <title>FDA dAtabase for Regulatory Grade micrObial Sequences (FDA-ARGOS): Supporting development and validation of Infectious Disease Dx tests.</title>
        <authorList>
            <person name="Campos J."/>
            <person name="Goldberg B."/>
            <person name="Tallon L."/>
            <person name="Sadzewicz L."/>
            <person name="Vavikolanu K."/>
            <person name="Mehta A."/>
            <person name="Aluvathingal J."/>
            <person name="Nadendla S."/>
            <person name="Nandy P."/>
            <person name="Geyer C."/>
            <person name="Yan Y."/>
            <person name="Sichtig H."/>
        </authorList>
    </citation>
    <scope>NUCLEOTIDE SEQUENCE [LARGE SCALE GENOMIC DNA]</scope>
    <source>
        <strain evidence="4">FDAARGOS_652</strain>
    </source>
</reference>
<dbReference type="OrthoDB" id="5297016at2759"/>